<keyword evidence="4" id="KW-0964">Secreted</keyword>
<organism evidence="7 8">
    <name type="scientific">Streptococcus infantis</name>
    <dbReference type="NCBI Taxonomy" id="68892"/>
    <lineage>
        <taxon>Bacteria</taxon>
        <taxon>Bacillati</taxon>
        <taxon>Bacillota</taxon>
        <taxon>Bacilli</taxon>
        <taxon>Lactobacillales</taxon>
        <taxon>Streptococcaceae</taxon>
        <taxon>Streptococcus</taxon>
    </lineage>
</organism>
<dbReference type="NCBIfam" id="NF033214">
    <property type="entry name" value="ComC_Streptocco"/>
    <property type="match status" value="1"/>
</dbReference>
<gene>
    <name evidence="7" type="ORF">TZ96_00019</name>
</gene>
<name>A0A0F3HPF4_9STRE</name>
<comment type="function">
    <text evidence="1">Acts as a pheromone, induces cells to develop competence for genetic transformation.</text>
</comment>
<comment type="subcellular location">
    <subcellularLocation>
        <location evidence="2">Secreted</location>
    </subcellularLocation>
</comment>
<evidence type="ECO:0000256" key="2">
    <source>
        <dbReference type="ARBA" id="ARBA00004613"/>
    </source>
</evidence>
<protein>
    <submittedName>
        <fullName evidence="7">COMC family protein</fullName>
    </submittedName>
</protein>
<dbReference type="AlphaFoldDB" id="A0A0F3HPF4"/>
<dbReference type="PATRIC" id="fig|28037.218.peg.18"/>
<dbReference type="EMBL" id="JYOV01000002">
    <property type="protein sequence ID" value="KJU96020.1"/>
    <property type="molecule type" value="Genomic_DNA"/>
</dbReference>
<evidence type="ECO:0000313" key="8">
    <source>
        <dbReference type="Proteomes" id="UP000033405"/>
    </source>
</evidence>
<dbReference type="Proteomes" id="UP000033405">
    <property type="component" value="Unassembled WGS sequence"/>
</dbReference>
<dbReference type="Pfam" id="PF03047">
    <property type="entry name" value="ComC"/>
    <property type="match status" value="1"/>
</dbReference>
<keyword evidence="5" id="KW-0588">Pheromone</keyword>
<dbReference type="GO" id="GO:0005576">
    <property type="term" value="C:extracellular region"/>
    <property type="evidence" value="ECO:0007669"/>
    <property type="project" value="UniProtKB-SubCell"/>
</dbReference>
<evidence type="ECO:0000256" key="4">
    <source>
        <dbReference type="ARBA" id="ARBA00022525"/>
    </source>
</evidence>
<dbReference type="RefSeq" id="WP_080936286.1">
    <property type="nucleotide sequence ID" value="NZ_JAHZPU010000019.1"/>
</dbReference>
<evidence type="ECO:0000256" key="6">
    <source>
        <dbReference type="ARBA" id="ARBA00023287"/>
    </source>
</evidence>
<evidence type="ECO:0000256" key="1">
    <source>
        <dbReference type="ARBA" id="ARBA00002667"/>
    </source>
</evidence>
<dbReference type="GO" id="GO:0005186">
    <property type="term" value="F:pheromone activity"/>
    <property type="evidence" value="ECO:0007669"/>
    <property type="project" value="UniProtKB-KW"/>
</dbReference>
<dbReference type="GO" id="GO:0030420">
    <property type="term" value="P:establishment of competence for transformation"/>
    <property type="evidence" value="ECO:0007669"/>
    <property type="project" value="UniProtKB-KW"/>
</dbReference>
<reference evidence="7 8" key="1">
    <citation type="submission" date="2015-02" db="EMBL/GenBank/DDBJ databases">
        <title>Evolution of amylase-binding proteins of oral streptococcal species.</title>
        <authorList>
            <person name="Haase E.M."/>
        </authorList>
    </citation>
    <scope>NUCLEOTIDE SEQUENCE [LARGE SCALE GENOMIC DNA]</scope>
    <source>
        <strain evidence="7 8">UC6950A</strain>
    </source>
</reference>
<accession>A0A0F3HPF4</accession>
<proteinExistence type="inferred from homology"/>
<evidence type="ECO:0000256" key="3">
    <source>
        <dbReference type="ARBA" id="ARBA00009039"/>
    </source>
</evidence>
<dbReference type="InterPro" id="IPR010133">
    <property type="entry name" value="Bacteriocin_signal_seq"/>
</dbReference>
<comment type="caution">
    <text evidence="7">The sequence shown here is derived from an EMBL/GenBank/DDBJ whole genome shotgun (WGS) entry which is preliminary data.</text>
</comment>
<keyword evidence="6" id="KW-0178">Competence</keyword>
<dbReference type="InterPro" id="IPR004288">
    <property type="entry name" value="Competence_ComC"/>
</dbReference>
<evidence type="ECO:0000313" key="7">
    <source>
        <dbReference type="EMBL" id="KJU96020.1"/>
    </source>
</evidence>
<evidence type="ECO:0000256" key="5">
    <source>
        <dbReference type="ARBA" id="ARBA00023044"/>
    </source>
</evidence>
<sequence>MKKNTDFAQMKDFQELNEKELQEIRGGEWRPPYTINNFLFPKRK</sequence>
<comment type="similarity">
    <text evidence="3">Belongs to the ComC family.</text>
</comment>
<dbReference type="NCBIfam" id="TIGR01847">
    <property type="entry name" value="bacteriocin_sig"/>
    <property type="match status" value="1"/>
</dbReference>